<dbReference type="Proteomes" id="UP000735302">
    <property type="component" value="Unassembled WGS sequence"/>
</dbReference>
<evidence type="ECO:0000313" key="1">
    <source>
        <dbReference type="EMBL" id="GFO43814.1"/>
    </source>
</evidence>
<gene>
    <name evidence="1" type="ORF">PoB_007031900</name>
</gene>
<comment type="caution">
    <text evidence="1">The sequence shown here is derived from an EMBL/GenBank/DDBJ whole genome shotgun (WGS) entry which is preliminary data.</text>
</comment>
<proteinExistence type="predicted"/>
<dbReference type="AlphaFoldDB" id="A0AAV4DIG3"/>
<keyword evidence="2" id="KW-1185">Reference proteome</keyword>
<evidence type="ECO:0000313" key="2">
    <source>
        <dbReference type="Proteomes" id="UP000735302"/>
    </source>
</evidence>
<organism evidence="1 2">
    <name type="scientific">Plakobranchus ocellatus</name>
    <dbReference type="NCBI Taxonomy" id="259542"/>
    <lineage>
        <taxon>Eukaryota</taxon>
        <taxon>Metazoa</taxon>
        <taxon>Spiralia</taxon>
        <taxon>Lophotrochozoa</taxon>
        <taxon>Mollusca</taxon>
        <taxon>Gastropoda</taxon>
        <taxon>Heterobranchia</taxon>
        <taxon>Euthyneura</taxon>
        <taxon>Panpulmonata</taxon>
        <taxon>Sacoglossa</taxon>
        <taxon>Placobranchoidea</taxon>
        <taxon>Plakobranchidae</taxon>
        <taxon>Plakobranchus</taxon>
    </lineage>
</organism>
<reference evidence="1 2" key="1">
    <citation type="journal article" date="2021" name="Elife">
        <title>Chloroplast acquisition without the gene transfer in kleptoplastic sea slugs, Plakobranchus ocellatus.</title>
        <authorList>
            <person name="Maeda T."/>
            <person name="Takahashi S."/>
            <person name="Yoshida T."/>
            <person name="Shimamura S."/>
            <person name="Takaki Y."/>
            <person name="Nagai Y."/>
            <person name="Toyoda A."/>
            <person name="Suzuki Y."/>
            <person name="Arimoto A."/>
            <person name="Ishii H."/>
            <person name="Satoh N."/>
            <person name="Nishiyama T."/>
            <person name="Hasebe M."/>
            <person name="Maruyama T."/>
            <person name="Minagawa J."/>
            <person name="Obokata J."/>
            <person name="Shigenobu S."/>
        </authorList>
    </citation>
    <scope>NUCLEOTIDE SEQUENCE [LARGE SCALE GENOMIC DNA]</scope>
</reference>
<accession>A0AAV4DIG3</accession>
<protein>
    <submittedName>
        <fullName evidence="1">Uncharacterized protein</fullName>
    </submittedName>
</protein>
<name>A0AAV4DIG3_9GAST</name>
<dbReference type="EMBL" id="BLXT01007908">
    <property type="protein sequence ID" value="GFO43814.1"/>
    <property type="molecule type" value="Genomic_DNA"/>
</dbReference>
<sequence>MCAVEKSYNQGKTPTHFESLSVKERLEGDAIFTNETVQKTTAQADSFPSDLRARLFPYGGIRICVYIKILLSLWPFTTRAAASFAAGFHSRLQTQKPE</sequence>